<feature type="non-terminal residue" evidence="1">
    <location>
        <position position="1"/>
    </location>
</feature>
<sequence>GYKVYLSPDSENAIVHETDDTFYYWKLAACLDNNTFELHEVILNKNLDLKSDQCYYYLTVNEAVDHIHEYIIQY</sequence>
<name>A0ABT2HAA7_9MICO</name>
<reference evidence="1" key="1">
    <citation type="submission" date="2022-08" db="EMBL/GenBank/DDBJ databases">
        <authorList>
            <person name="Deng Y."/>
            <person name="Han X.-F."/>
            <person name="Zhang Y.-Q."/>
        </authorList>
    </citation>
    <scope>NUCLEOTIDE SEQUENCE</scope>
    <source>
        <strain evidence="1">CPCC 203386</strain>
    </source>
</reference>
<evidence type="ECO:0000313" key="2">
    <source>
        <dbReference type="Proteomes" id="UP001165586"/>
    </source>
</evidence>
<dbReference type="EMBL" id="JANLCJ010000256">
    <property type="protein sequence ID" value="MCS5736890.1"/>
    <property type="molecule type" value="Genomic_DNA"/>
</dbReference>
<keyword evidence="2" id="KW-1185">Reference proteome</keyword>
<comment type="caution">
    <text evidence="1">The sequence shown here is derived from an EMBL/GenBank/DDBJ whole genome shotgun (WGS) entry which is preliminary data.</text>
</comment>
<accession>A0ABT2HAA7</accession>
<dbReference type="RefSeq" id="WP_259543112.1">
    <property type="nucleotide sequence ID" value="NZ_JANLCJ010000256.1"/>
</dbReference>
<dbReference type="Proteomes" id="UP001165586">
    <property type="component" value="Unassembled WGS sequence"/>
</dbReference>
<proteinExistence type="predicted"/>
<organism evidence="1 2">
    <name type="scientific">Herbiconiux daphne</name>
    <dbReference type="NCBI Taxonomy" id="2970914"/>
    <lineage>
        <taxon>Bacteria</taxon>
        <taxon>Bacillati</taxon>
        <taxon>Actinomycetota</taxon>
        <taxon>Actinomycetes</taxon>
        <taxon>Micrococcales</taxon>
        <taxon>Microbacteriaceae</taxon>
        <taxon>Herbiconiux</taxon>
    </lineage>
</organism>
<protein>
    <submittedName>
        <fullName evidence="1">Uncharacterized protein</fullName>
    </submittedName>
</protein>
<evidence type="ECO:0000313" key="1">
    <source>
        <dbReference type="EMBL" id="MCS5736890.1"/>
    </source>
</evidence>
<gene>
    <name evidence="1" type="ORF">N1032_24475</name>
</gene>